<dbReference type="SUPFAM" id="SSF52972">
    <property type="entry name" value="ITPase-like"/>
    <property type="match status" value="1"/>
</dbReference>
<organism evidence="5 6">
    <name type="scientific">Kangiella profundi</name>
    <dbReference type="NCBI Taxonomy" id="1561924"/>
    <lineage>
        <taxon>Bacteria</taxon>
        <taxon>Pseudomonadati</taxon>
        <taxon>Pseudomonadota</taxon>
        <taxon>Gammaproteobacteria</taxon>
        <taxon>Kangiellales</taxon>
        <taxon>Kangiellaceae</taxon>
        <taxon>Kangiella</taxon>
    </lineage>
</organism>
<dbReference type="Gene3D" id="3.90.950.10">
    <property type="match status" value="1"/>
</dbReference>
<keyword evidence="6" id="KW-1185">Reference proteome</keyword>
<proteinExistence type="inferred from homology"/>
<dbReference type="HAMAP" id="MF_00528">
    <property type="entry name" value="Maf"/>
    <property type="match status" value="1"/>
</dbReference>
<dbReference type="Proteomes" id="UP000232693">
    <property type="component" value="Chromosome"/>
</dbReference>
<evidence type="ECO:0000256" key="1">
    <source>
        <dbReference type="ARBA" id="ARBA00001968"/>
    </source>
</evidence>
<dbReference type="KEGG" id="kpd:CW740_02875"/>
<name>A0A2K9A9Y4_9GAMM</name>
<gene>
    <name evidence="5" type="ORF">CW740_02875</name>
</gene>
<dbReference type="OrthoDB" id="9807767at2"/>
<dbReference type="Pfam" id="PF02545">
    <property type="entry name" value="Maf"/>
    <property type="match status" value="1"/>
</dbReference>
<comment type="cofactor">
    <cofactor evidence="1 4">
        <name>a divalent metal cation</name>
        <dbReference type="ChEBI" id="CHEBI:60240"/>
    </cofactor>
</comment>
<evidence type="ECO:0000256" key="2">
    <source>
        <dbReference type="ARBA" id="ARBA00022801"/>
    </source>
</evidence>
<evidence type="ECO:0000256" key="4">
    <source>
        <dbReference type="HAMAP-Rule" id="MF_00528"/>
    </source>
</evidence>
<protein>
    <recommendedName>
        <fullName evidence="4">dTTP/UTP pyrophosphatase</fullName>
        <shortName evidence="4">dTTPase/UTPase</shortName>
        <ecNumber evidence="4">3.6.1.9</ecNumber>
    </recommendedName>
    <alternativeName>
        <fullName evidence="4">Nucleoside triphosphate pyrophosphatase</fullName>
    </alternativeName>
    <alternativeName>
        <fullName evidence="4">Nucleotide pyrophosphatase</fullName>
        <shortName evidence="4">Nucleotide PPase</shortName>
    </alternativeName>
</protein>
<feature type="site" description="Important for substrate specificity" evidence="4">
    <location>
        <position position="13"/>
    </location>
</feature>
<feature type="active site" description="Proton acceptor" evidence="4">
    <location>
        <position position="73"/>
    </location>
</feature>
<evidence type="ECO:0000313" key="5">
    <source>
        <dbReference type="EMBL" id="AUD78237.1"/>
    </source>
</evidence>
<dbReference type="EMBL" id="CP025120">
    <property type="protein sequence ID" value="AUD78237.1"/>
    <property type="molecule type" value="Genomic_DNA"/>
</dbReference>
<comment type="similarity">
    <text evidence="4">Belongs to the Maf family. YhdE subfamily.</text>
</comment>
<keyword evidence="3 4" id="KW-0546">Nucleotide metabolism</keyword>
<dbReference type="GO" id="GO:0005737">
    <property type="term" value="C:cytoplasm"/>
    <property type="evidence" value="ECO:0007669"/>
    <property type="project" value="UniProtKB-SubCell"/>
</dbReference>
<comment type="catalytic activity">
    <reaction evidence="4">
        <text>dTTP + H2O = dTMP + diphosphate + H(+)</text>
        <dbReference type="Rhea" id="RHEA:28534"/>
        <dbReference type="ChEBI" id="CHEBI:15377"/>
        <dbReference type="ChEBI" id="CHEBI:15378"/>
        <dbReference type="ChEBI" id="CHEBI:33019"/>
        <dbReference type="ChEBI" id="CHEBI:37568"/>
        <dbReference type="ChEBI" id="CHEBI:63528"/>
        <dbReference type="EC" id="3.6.1.9"/>
    </reaction>
</comment>
<dbReference type="RefSeq" id="WP_106646114.1">
    <property type="nucleotide sequence ID" value="NZ_BMGO01000002.1"/>
</dbReference>
<comment type="catalytic activity">
    <reaction evidence="4">
        <text>UTP + H2O = UMP + diphosphate + H(+)</text>
        <dbReference type="Rhea" id="RHEA:29395"/>
        <dbReference type="ChEBI" id="CHEBI:15377"/>
        <dbReference type="ChEBI" id="CHEBI:15378"/>
        <dbReference type="ChEBI" id="CHEBI:33019"/>
        <dbReference type="ChEBI" id="CHEBI:46398"/>
        <dbReference type="ChEBI" id="CHEBI:57865"/>
        <dbReference type="EC" id="3.6.1.9"/>
    </reaction>
</comment>
<dbReference type="GO" id="GO:0036218">
    <property type="term" value="F:dTTP diphosphatase activity"/>
    <property type="evidence" value="ECO:0007669"/>
    <property type="project" value="RHEA"/>
</dbReference>
<dbReference type="NCBIfam" id="TIGR00172">
    <property type="entry name" value="maf"/>
    <property type="match status" value="1"/>
</dbReference>
<comment type="subcellular location">
    <subcellularLocation>
        <location evidence="4">Cytoplasm</location>
    </subcellularLocation>
</comment>
<dbReference type="InterPro" id="IPR029001">
    <property type="entry name" value="ITPase-like_fam"/>
</dbReference>
<comment type="function">
    <text evidence="4">Nucleoside triphosphate pyrophosphatase that hydrolyzes dTTP and UTP. May have a dual role in cell division arrest and in preventing the incorporation of modified nucleotides into cellular nucleic acids.</text>
</comment>
<dbReference type="InterPro" id="IPR003697">
    <property type="entry name" value="Maf-like"/>
</dbReference>
<accession>A0A2K9A9Y4</accession>
<comment type="caution">
    <text evidence="4">Lacks conserved residue(s) required for the propagation of feature annotation.</text>
</comment>
<sequence length="209" mass="22889">MFDQIYLASASPRRKELLNQLGVSFTQVANDFDETPLANESAEDYVKRLAIGKASSALPFCDPEHSLPILGADTIVVLNGIFLGKPKDLDEAKLMLRQLSGHTHQVYSGVSLCYEDKELWQISKSDVTFSQLSQQTIDAYCDTEEPLGKAGSYAIQGVAGSFVTSINGSYSGIVGLPLFETRILFEQMQVKHLLSSRLSPELLPQEGGQ</sequence>
<evidence type="ECO:0000256" key="3">
    <source>
        <dbReference type="ARBA" id="ARBA00023080"/>
    </source>
</evidence>
<dbReference type="PIRSF" id="PIRSF006305">
    <property type="entry name" value="Maf"/>
    <property type="match status" value="1"/>
</dbReference>
<dbReference type="AlphaFoldDB" id="A0A2K9A9Y4"/>
<feature type="site" description="Important for substrate specificity" evidence="4">
    <location>
        <position position="74"/>
    </location>
</feature>
<dbReference type="GO" id="GO:0009117">
    <property type="term" value="P:nucleotide metabolic process"/>
    <property type="evidence" value="ECO:0007669"/>
    <property type="project" value="UniProtKB-KW"/>
</dbReference>
<dbReference type="PANTHER" id="PTHR43213">
    <property type="entry name" value="BIFUNCTIONAL DTTP/UTP PYROPHOSPHATASE/METHYLTRANSFERASE PROTEIN-RELATED"/>
    <property type="match status" value="1"/>
</dbReference>
<dbReference type="CDD" id="cd00555">
    <property type="entry name" value="Maf"/>
    <property type="match status" value="1"/>
</dbReference>
<keyword evidence="2 4" id="KW-0378">Hydrolase</keyword>
<reference evidence="5 6" key="1">
    <citation type="submission" date="2017-12" db="EMBL/GenBank/DDBJ databases">
        <title>Kangiella profundi FT102 completed genome.</title>
        <authorList>
            <person name="Xu J."/>
            <person name="Wang J."/>
            <person name="Lu Y."/>
        </authorList>
    </citation>
    <scope>NUCLEOTIDE SEQUENCE [LARGE SCALE GENOMIC DNA]</scope>
    <source>
        <strain evidence="5 6">FT102</strain>
    </source>
</reference>
<feature type="site" description="Important for substrate specificity" evidence="4">
    <location>
        <position position="156"/>
    </location>
</feature>
<dbReference type="GO" id="GO:0036221">
    <property type="term" value="F:UTP diphosphatase activity"/>
    <property type="evidence" value="ECO:0007669"/>
    <property type="project" value="RHEA"/>
</dbReference>
<dbReference type="PANTHER" id="PTHR43213:SF5">
    <property type="entry name" value="BIFUNCTIONAL DTTP_UTP PYROPHOSPHATASE_METHYLTRANSFERASE PROTEIN-RELATED"/>
    <property type="match status" value="1"/>
</dbReference>
<dbReference type="EC" id="3.6.1.9" evidence="4"/>
<keyword evidence="4" id="KW-0963">Cytoplasm</keyword>
<evidence type="ECO:0000313" key="6">
    <source>
        <dbReference type="Proteomes" id="UP000232693"/>
    </source>
</evidence>